<evidence type="ECO:0000313" key="6">
    <source>
        <dbReference type="Proteomes" id="UP000077521"/>
    </source>
</evidence>
<protein>
    <recommendedName>
        <fullName evidence="4">NADP-dependent oxidoreductase domain-containing protein</fullName>
    </recommendedName>
</protein>
<keyword evidence="2" id="KW-0521">NADP</keyword>
<reference evidence="5" key="1">
    <citation type="submission" date="2016-04" db="EMBL/GenBank/DDBJ databases">
        <authorList>
            <person name="Nguyen H.D."/>
            <person name="Samba Siva P."/>
            <person name="Cullis J."/>
            <person name="Levesque C.A."/>
            <person name="Hambleton S."/>
        </authorList>
    </citation>
    <scope>NUCLEOTIDE SEQUENCE</scope>
    <source>
        <strain evidence="5">DAOMC 236416</strain>
    </source>
</reference>
<dbReference type="OrthoDB" id="1720422at2759"/>
<reference evidence="5" key="2">
    <citation type="journal article" date="2019" name="IMA Fungus">
        <title>Genome sequencing and comparison of five Tilletia species to identify candidate genes for the detection of regulated species infecting wheat.</title>
        <authorList>
            <person name="Nguyen H.D.T."/>
            <person name="Sultana T."/>
            <person name="Kesanakurti P."/>
            <person name="Hambleton S."/>
        </authorList>
    </citation>
    <scope>NUCLEOTIDE SEQUENCE</scope>
    <source>
        <strain evidence="5">DAOMC 236416</strain>
    </source>
</reference>
<evidence type="ECO:0000256" key="3">
    <source>
        <dbReference type="ARBA" id="ARBA00023002"/>
    </source>
</evidence>
<dbReference type="Pfam" id="PF00248">
    <property type="entry name" value="Aldo_ket_red"/>
    <property type="match status" value="1"/>
</dbReference>
<dbReference type="AlphaFoldDB" id="A0A177TDW1"/>
<dbReference type="PANTHER" id="PTHR43150">
    <property type="entry name" value="HYPERKINETIC, ISOFORM M"/>
    <property type="match status" value="1"/>
</dbReference>
<keyword evidence="6" id="KW-1185">Reference proteome</keyword>
<keyword evidence="3" id="KW-0560">Oxidoreductase</keyword>
<dbReference type="SUPFAM" id="SSF51430">
    <property type="entry name" value="NAD(P)-linked oxidoreductase"/>
    <property type="match status" value="1"/>
</dbReference>
<dbReference type="InterPro" id="IPR023210">
    <property type="entry name" value="NADP_OxRdtase_dom"/>
</dbReference>
<dbReference type="InterPro" id="IPR036812">
    <property type="entry name" value="NAD(P)_OxRdtase_dom_sf"/>
</dbReference>
<dbReference type="EMBL" id="LWDF02000337">
    <property type="protein sequence ID" value="KAE8250281.1"/>
    <property type="molecule type" value="Genomic_DNA"/>
</dbReference>
<dbReference type="GO" id="GO:0016491">
    <property type="term" value="F:oxidoreductase activity"/>
    <property type="evidence" value="ECO:0007669"/>
    <property type="project" value="UniProtKB-KW"/>
</dbReference>
<feature type="domain" description="NADP-dependent oxidoreductase" evidence="4">
    <location>
        <begin position="27"/>
        <end position="330"/>
    </location>
</feature>
<dbReference type="PANTHER" id="PTHR43150:SF2">
    <property type="entry name" value="HYPERKINETIC, ISOFORM M"/>
    <property type="match status" value="1"/>
</dbReference>
<organism evidence="5 6">
    <name type="scientific">Tilletia indica</name>
    <dbReference type="NCBI Taxonomy" id="43049"/>
    <lineage>
        <taxon>Eukaryota</taxon>
        <taxon>Fungi</taxon>
        <taxon>Dikarya</taxon>
        <taxon>Basidiomycota</taxon>
        <taxon>Ustilaginomycotina</taxon>
        <taxon>Exobasidiomycetes</taxon>
        <taxon>Tilletiales</taxon>
        <taxon>Tilletiaceae</taxon>
        <taxon>Tilletia</taxon>
    </lineage>
</organism>
<comment type="caution">
    <text evidence="5">The sequence shown here is derived from an EMBL/GenBank/DDBJ whole genome shotgun (WGS) entry which is preliminary data.</text>
</comment>
<proteinExistence type="inferred from homology"/>
<evidence type="ECO:0000259" key="4">
    <source>
        <dbReference type="Pfam" id="PF00248"/>
    </source>
</evidence>
<dbReference type="CDD" id="cd19143">
    <property type="entry name" value="AKR_AKR6C1_2"/>
    <property type="match status" value="1"/>
</dbReference>
<evidence type="ECO:0000313" key="5">
    <source>
        <dbReference type="EMBL" id="KAE8250281.1"/>
    </source>
</evidence>
<dbReference type="Gene3D" id="3.20.20.100">
    <property type="entry name" value="NADP-dependent oxidoreductase domain"/>
    <property type="match status" value="1"/>
</dbReference>
<gene>
    <name evidence="5" type="ORF">A4X13_0g4849</name>
</gene>
<evidence type="ECO:0000256" key="1">
    <source>
        <dbReference type="ARBA" id="ARBA00006515"/>
    </source>
</evidence>
<dbReference type="InterPro" id="IPR005399">
    <property type="entry name" value="K_chnl_volt-dep_bsu_KCNAB-rel"/>
</dbReference>
<accession>A0A177TDW1</accession>
<comment type="similarity">
    <text evidence="1">Belongs to the shaker potassium channel beta subunit family.</text>
</comment>
<evidence type="ECO:0000256" key="2">
    <source>
        <dbReference type="ARBA" id="ARBA00022857"/>
    </source>
</evidence>
<sequence>MSSAPEFDPKNMKFRRLGNSGLRVSLLSFGGWLTLGGTQDAKATEELLKLAFEHGVNTYDTAEVYSSGKCEIAMGQAIKNLGWDRTDVVIITKIFFGTGSKSPNGRGLSRKHIVEGLDASLKRLQMDYVDVVKAHRPDVSTPMHEVVRAFNHVINQGKAHYWGTSEWSAFQIQEAHDIADKLNLIPPVSDQCQYNMFHRERPEKEYAPLYEKYDYGTTIWSPLASGLLTGKYNDGVPEGSRLANHKDFFGDKLGTEEGKANIAKVRKLTEIASSLDTTPTILALAWCASKKHVSTVILGATKPEQLEENLKALDIIDKLTPEVDEKIEEILGNKPGEAPTYGRA</sequence>
<dbReference type="Proteomes" id="UP000077521">
    <property type="component" value="Unassembled WGS sequence"/>
</dbReference>
<name>A0A177TDW1_9BASI</name>
<dbReference type="PRINTS" id="PR01577">
    <property type="entry name" value="KCNABCHANNEL"/>
</dbReference>